<dbReference type="AlphaFoldDB" id="A0A1M5GNL5"/>
<keyword evidence="3" id="KW-0677">Repeat</keyword>
<dbReference type="InterPro" id="IPR007159">
    <property type="entry name" value="SpoVT-AbrB_dom"/>
</dbReference>
<dbReference type="EMBL" id="FQVT01000004">
    <property type="protein sequence ID" value="SHG05329.1"/>
    <property type="molecule type" value="Genomic_DNA"/>
</dbReference>
<dbReference type="InterPro" id="IPR035644">
    <property type="entry name" value="MraZ_C"/>
</dbReference>
<dbReference type="Gene3D" id="3.40.1550.20">
    <property type="entry name" value="Transcriptional regulator MraZ domain"/>
    <property type="match status" value="1"/>
</dbReference>
<dbReference type="STRING" id="1073325.SAMN05444483_104242"/>
<organism evidence="9 10">
    <name type="scientific">Salegentibacter echinorum</name>
    <dbReference type="NCBI Taxonomy" id="1073325"/>
    <lineage>
        <taxon>Bacteria</taxon>
        <taxon>Pseudomonadati</taxon>
        <taxon>Bacteroidota</taxon>
        <taxon>Flavobacteriia</taxon>
        <taxon>Flavobacteriales</taxon>
        <taxon>Flavobacteriaceae</taxon>
        <taxon>Salegentibacter</taxon>
    </lineage>
</organism>
<dbReference type="Proteomes" id="UP000183945">
    <property type="component" value="Unassembled WGS sequence"/>
</dbReference>
<keyword evidence="5 7" id="KW-0238">DNA-binding</keyword>
<evidence type="ECO:0000259" key="8">
    <source>
        <dbReference type="PROSITE" id="PS51740"/>
    </source>
</evidence>
<keyword evidence="10" id="KW-1185">Reference proteome</keyword>
<dbReference type="OrthoDB" id="9807753at2"/>
<keyword evidence="2 7" id="KW-0963">Cytoplasm</keyword>
<evidence type="ECO:0000256" key="7">
    <source>
        <dbReference type="HAMAP-Rule" id="MF_01008"/>
    </source>
</evidence>
<feature type="domain" description="SpoVT-AbrB" evidence="8">
    <location>
        <begin position="7"/>
        <end position="54"/>
    </location>
</feature>
<dbReference type="PANTHER" id="PTHR34701:SF1">
    <property type="entry name" value="TRANSCRIPTIONAL REGULATOR MRAZ"/>
    <property type="match status" value="1"/>
</dbReference>
<dbReference type="GO" id="GO:2000143">
    <property type="term" value="P:negative regulation of DNA-templated transcription initiation"/>
    <property type="evidence" value="ECO:0007669"/>
    <property type="project" value="TreeGrafter"/>
</dbReference>
<evidence type="ECO:0000256" key="3">
    <source>
        <dbReference type="ARBA" id="ARBA00022737"/>
    </source>
</evidence>
<accession>A0A1M5GNL5</accession>
<gene>
    <name evidence="7" type="primary">mraZ</name>
    <name evidence="9" type="ORF">SAMN05444483_104242</name>
</gene>
<evidence type="ECO:0000256" key="1">
    <source>
        <dbReference type="ARBA" id="ARBA00013860"/>
    </source>
</evidence>
<dbReference type="GO" id="GO:0000976">
    <property type="term" value="F:transcription cis-regulatory region binding"/>
    <property type="evidence" value="ECO:0007669"/>
    <property type="project" value="TreeGrafter"/>
</dbReference>
<proteinExistence type="inferred from homology"/>
<comment type="similarity">
    <text evidence="7">Belongs to the MraZ family.</text>
</comment>
<dbReference type="PROSITE" id="PS51740">
    <property type="entry name" value="SPOVT_ABRB"/>
    <property type="match status" value="2"/>
</dbReference>
<dbReference type="InterPro" id="IPR035642">
    <property type="entry name" value="MraZ_N"/>
</dbReference>
<comment type="subunit">
    <text evidence="7">Forms oligomers.</text>
</comment>
<keyword evidence="4 7" id="KW-0805">Transcription regulation</keyword>
<dbReference type="Pfam" id="PF02381">
    <property type="entry name" value="MraZ"/>
    <property type="match status" value="2"/>
</dbReference>
<sequence length="155" mass="17558">MVNLIGTYECKADAKGRLMVPSALKKQLAPMLQEGFVLKRSVFQPCLELYPMQEWNVLMQKINGLNRFKKKNNDFIRRFTAGVKVVEVDSNGRLLIPRDLIGFAGISKEIVLSSAVNIIEIWDKEKYESTIDESQDDFAELAEEVMGNDDLDAIS</sequence>
<dbReference type="GO" id="GO:0009295">
    <property type="term" value="C:nucleoid"/>
    <property type="evidence" value="ECO:0007669"/>
    <property type="project" value="UniProtKB-SubCell"/>
</dbReference>
<dbReference type="CDD" id="cd16321">
    <property type="entry name" value="MraZ_C"/>
    <property type="match status" value="1"/>
</dbReference>
<dbReference type="SUPFAM" id="SSF89447">
    <property type="entry name" value="AbrB/MazE/MraZ-like"/>
    <property type="match status" value="1"/>
</dbReference>
<evidence type="ECO:0000256" key="5">
    <source>
        <dbReference type="ARBA" id="ARBA00023125"/>
    </source>
</evidence>
<protein>
    <recommendedName>
        <fullName evidence="1 7">Transcriptional regulator MraZ</fullName>
    </recommendedName>
</protein>
<dbReference type="HAMAP" id="MF_01008">
    <property type="entry name" value="MraZ"/>
    <property type="match status" value="1"/>
</dbReference>
<reference evidence="10" key="1">
    <citation type="submission" date="2016-11" db="EMBL/GenBank/DDBJ databases">
        <authorList>
            <person name="Varghese N."/>
            <person name="Submissions S."/>
        </authorList>
    </citation>
    <scope>NUCLEOTIDE SEQUENCE [LARGE SCALE GENOMIC DNA]</scope>
    <source>
        <strain evidence="10">DSM 24579</strain>
    </source>
</reference>
<dbReference type="GO" id="GO:0005737">
    <property type="term" value="C:cytoplasm"/>
    <property type="evidence" value="ECO:0007669"/>
    <property type="project" value="UniProtKB-UniRule"/>
</dbReference>
<dbReference type="PANTHER" id="PTHR34701">
    <property type="entry name" value="TRANSCRIPTIONAL REGULATOR MRAZ"/>
    <property type="match status" value="1"/>
</dbReference>
<dbReference type="GO" id="GO:0003700">
    <property type="term" value="F:DNA-binding transcription factor activity"/>
    <property type="evidence" value="ECO:0007669"/>
    <property type="project" value="UniProtKB-UniRule"/>
</dbReference>
<dbReference type="InterPro" id="IPR037914">
    <property type="entry name" value="SpoVT-AbrB_sf"/>
</dbReference>
<evidence type="ECO:0000256" key="4">
    <source>
        <dbReference type="ARBA" id="ARBA00023015"/>
    </source>
</evidence>
<dbReference type="NCBIfam" id="TIGR00242">
    <property type="entry name" value="division/cell wall cluster transcriptional repressor MraZ"/>
    <property type="match status" value="1"/>
</dbReference>
<evidence type="ECO:0000313" key="10">
    <source>
        <dbReference type="Proteomes" id="UP000183945"/>
    </source>
</evidence>
<dbReference type="InterPro" id="IPR003444">
    <property type="entry name" value="MraZ"/>
</dbReference>
<name>A0A1M5GNL5_SALEC</name>
<evidence type="ECO:0000313" key="9">
    <source>
        <dbReference type="EMBL" id="SHG05329.1"/>
    </source>
</evidence>
<dbReference type="RefSeq" id="WP_072878869.1">
    <property type="nucleotide sequence ID" value="NZ_FQVT01000004.1"/>
</dbReference>
<feature type="domain" description="SpoVT-AbrB" evidence="8">
    <location>
        <begin position="83"/>
        <end position="126"/>
    </location>
</feature>
<evidence type="ECO:0000256" key="2">
    <source>
        <dbReference type="ARBA" id="ARBA00022490"/>
    </source>
</evidence>
<dbReference type="InterPro" id="IPR038619">
    <property type="entry name" value="MraZ_sf"/>
</dbReference>
<comment type="subcellular location">
    <subcellularLocation>
        <location evidence="7">Cytoplasm</location>
        <location evidence="7">Nucleoid</location>
    </subcellularLocation>
</comment>
<dbReference type="CDD" id="cd16320">
    <property type="entry name" value="MraZ_N"/>
    <property type="match status" value="1"/>
</dbReference>
<dbReference type="InterPro" id="IPR020603">
    <property type="entry name" value="MraZ_dom"/>
</dbReference>
<keyword evidence="6 7" id="KW-0804">Transcription</keyword>
<evidence type="ECO:0000256" key="6">
    <source>
        <dbReference type="ARBA" id="ARBA00023163"/>
    </source>
</evidence>